<dbReference type="Pfam" id="PF00005">
    <property type="entry name" value="ABC_tran"/>
    <property type="match status" value="1"/>
</dbReference>
<dbReference type="PANTHER" id="PTHR42939:SF3">
    <property type="entry name" value="ABC TRANSPORTER ATP-BINDING COMPONENT"/>
    <property type="match status" value="1"/>
</dbReference>
<evidence type="ECO:0000256" key="3">
    <source>
        <dbReference type="ARBA" id="ARBA00022840"/>
    </source>
</evidence>
<keyword evidence="3 5" id="KW-0067">ATP-binding</keyword>
<name>A0A3E2X067_9FIRM</name>
<dbReference type="GO" id="GO:0016887">
    <property type="term" value="F:ATP hydrolysis activity"/>
    <property type="evidence" value="ECO:0007669"/>
    <property type="project" value="InterPro"/>
</dbReference>
<evidence type="ECO:0000256" key="1">
    <source>
        <dbReference type="ARBA" id="ARBA00022448"/>
    </source>
</evidence>
<dbReference type="InterPro" id="IPR003439">
    <property type="entry name" value="ABC_transporter-like_ATP-bd"/>
</dbReference>
<dbReference type="CDD" id="cd03230">
    <property type="entry name" value="ABC_DR_subfamily_A"/>
    <property type="match status" value="1"/>
</dbReference>
<keyword evidence="2" id="KW-0547">Nucleotide-binding</keyword>
<protein>
    <submittedName>
        <fullName evidence="5">ABC transporter ATP-binding protein</fullName>
    </submittedName>
</protein>
<evidence type="ECO:0000313" key="5">
    <source>
        <dbReference type="EMBL" id="RGC34484.1"/>
    </source>
</evidence>
<dbReference type="InterPro" id="IPR027417">
    <property type="entry name" value="P-loop_NTPase"/>
</dbReference>
<dbReference type="GO" id="GO:0005524">
    <property type="term" value="F:ATP binding"/>
    <property type="evidence" value="ECO:0007669"/>
    <property type="project" value="UniProtKB-KW"/>
</dbReference>
<dbReference type="Proteomes" id="UP000261111">
    <property type="component" value="Unassembled WGS sequence"/>
</dbReference>
<dbReference type="SMART" id="SM00382">
    <property type="entry name" value="AAA"/>
    <property type="match status" value="1"/>
</dbReference>
<sequence length="247" mass="28356">MRIQMTVFECAGINKKYKNFTLEDISFRLESGYLTALIGPNGSGKTTLFHCISGAARNFTGDASIDGISLRSEPEKYKEKIGFVSETLSFYLESSILENGHLLGTFFSDWSMEDFYTYLDKMELPPSKPLYQLSKGEMMKMQFCFALAHRPRFLLLDEPMAGFDPVFRRDFLAMMQDILNKNIGILLSTHITEDLDKLADYVLVLKDGKLVQNNTREVLEDQHRNTDPKRKAPDASFERFRIRDLLS</sequence>
<dbReference type="AlphaFoldDB" id="A0A3E2X067"/>
<accession>A0A3E2X067</accession>
<dbReference type="PANTHER" id="PTHR42939">
    <property type="entry name" value="ABC TRANSPORTER ATP-BINDING PROTEIN ALBC-RELATED"/>
    <property type="match status" value="1"/>
</dbReference>
<evidence type="ECO:0000313" key="6">
    <source>
        <dbReference type="Proteomes" id="UP000261111"/>
    </source>
</evidence>
<dbReference type="InterPro" id="IPR051782">
    <property type="entry name" value="ABC_Transporter_VariousFunc"/>
</dbReference>
<gene>
    <name evidence="5" type="ORF">DWX41_03250</name>
</gene>
<dbReference type="PROSITE" id="PS50893">
    <property type="entry name" value="ABC_TRANSPORTER_2"/>
    <property type="match status" value="1"/>
</dbReference>
<reference evidence="5 6" key="1">
    <citation type="submission" date="2018-08" db="EMBL/GenBank/DDBJ databases">
        <title>A genome reference for cultivated species of the human gut microbiota.</title>
        <authorList>
            <person name="Zou Y."/>
            <person name="Xue W."/>
            <person name="Luo G."/>
        </authorList>
    </citation>
    <scope>NUCLEOTIDE SEQUENCE [LARGE SCALE GENOMIC DNA]</scope>
    <source>
        <strain evidence="5 6">AF19-21</strain>
    </source>
</reference>
<keyword evidence="1" id="KW-0813">Transport</keyword>
<evidence type="ECO:0000256" key="2">
    <source>
        <dbReference type="ARBA" id="ARBA00022741"/>
    </source>
</evidence>
<dbReference type="Gene3D" id="3.40.50.300">
    <property type="entry name" value="P-loop containing nucleotide triphosphate hydrolases"/>
    <property type="match status" value="1"/>
</dbReference>
<proteinExistence type="predicted"/>
<dbReference type="EMBL" id="QVIA01000003">
    <property type="protein sequence ID" value="RGC34484.1"/>
    <property type="molecule type" value="Genomic_DNA"/>
</dbReference>
<evidence type="ECO:0000259" key="4">
    <source>
        <dbReference type="PROSITE" id="PS50893"/>
    </source>
</evidence>
<dbReference type="SUPFAM" id="SSF52540">
    <property type="entry name" value="P-loop containing nucleoside triphosphate hydrolases"/>
    <property type="match status" value="1"/>
</dbReference>
<comment type="caution">
    <text evidence="5">The sequence shown here is derived from an EMBL/GenBank/DDBJ whole genome shotgun (WGS) entry which is preliminary data.</text>
</comment>
<dbReference type="InterPro" id="IPR003593">
    <property type="entry name" value="AAA+_ATPase"/>
</dbReference>
<feature type="domain" description="ABC transporter" evidence="4">
    <location>
        <begin position="1"/>
        <end position="232"/>
    </location>
</feature>
<organism evidence="5 6">
    <name type="scientific">Hungatella hathewayi</name>
    <dbReference type="NCBI Taxonomy" id="154046"/>
    <lineage>
        <taxon>Bacteria</taxon>
        <taxon>Bacillati</taxon>
        <taxon>Bacillota</taxon>
        <taxon>Clostridia</taxon>
        <taxon>Lachnospirales</taxon>
        <taxon>Lachnospiraceae</taxon>
        <taxon>Hungatella</taxon>
    </lineage>
</organism>